<evidence type="ECO:0000313" key="1">
    <source>
        <dbReference type="EMBL" id="MDB2294361.1"/>
    </source>
</evidence>
<dbReference type="EMBL" id="JAQLUK010000094">
    <property type="protein sequence ID" value="MDB2294361.1"/>
    <property type="molecule type" value="Genomic_DNA"/>
</dbReference>
<accession>A0ABT4Z861</accession>
<keyword evidence="2" id="KW-1185">Reference proteome</keyword>
<dbReference type="RefSeq" id="WP_271903832.1">
    <property type="nucleotide sequence ID" value="NZ_JAQLUK010000094.1"/>
</dbReference>
<sequence>MAVTSDWADATVPTDAELTRIPKPSDLVVREIAERARSLDGDEEIVSWGVDGFVRPRGALLDALLFPPRPADAAIVDGDVVLTFWEPLEIEGHGESVVRCRIRADADTRSLESVSLWVELL</sequence>
<organism evidence="1 2">
    <name type="scientific">Halorubrum ezzemoulense</name>
    <name type="common">Halorubrum chaoviator</name>
    <dbReference type="NCBI Taxonomy" id="337243"/>
    <lineage>
        <taxon>Archaea</taxon>
        <taxon>Methanobacteriati</taxon>
        <taxon>Methanobacteriota</taxon>
        <taxon>Stenosarchaea group</taxon>
        <taxon>Halobacteria</taxon>
        <taxon>Halobacteriales</taxon>
        <taxon>Haloferacaceae</taxon>
        <taxon>Halorubrum</taxon>
    </lineage>
</organism>
<name>A0ABT4Z861_HALEZ</name>
<evidence type="ECO:0000313" key="2">
    <source>
        <dbReference type="Proteomes" id="UP001210528"/>
    </source>
</evidence>
<dbReference type="Proteomes" id="UP001210528">
    <property type="component" value="Unassembled WGS sequence"/>
</dbReference>
<comment type="caution">
    <text evidence="1">The sequence shown here is derived from an EMBL/GenBank/DDBJ whole genome shotgun (WGS) entry which is preliminary data.</text>
</comment>
<proteinExistence type="predicted"/>
<gene>
    <name evidence="1" type="ORF">PM085_19305</name>
</gene>
<protein>
    <submittedName>
        <fullName evidence="1">Uncharacterized protein</fullName>
    </submittedName>
</protein>
<reference evidence="1 2" key="1">
    <citation type="submission" date="2023-01" db="EMBL/GenBank/DDBJ databases">
        <title>Halorubrum ezzemoulense from Santa Pola, Spain.</title>
        <authorList>
            <person name="Feng Y."/>
            <person name="Louyakis A.S."/>
            <person name="Gogarten J.P."/>
        </authorList>
    </citation>
    <scope>NUCLEOTIDE SEQUENCE [LARGE SCALE GENOMIC DNA]</scope>
    <source>
        <strain evidence="1 2">AMM015</strain>
    </source>
</reference>